<keyword evidence="3" id="KW-0328">Glycosyltransferase</keyword>
<organism evidence="5 6">
    <name type="scientific">Arachis hypogaea</name>
    <name type="common">Peanut</name>
    <dbReference type="NCBI Taxonomy" id="3818"/>
    <lineage>
        <taxon>Eukaryota</taxon>
        <taxon>Viridiplantae</taxon>
        <taxon>Streptophyta</taxon>
        <taxon>Embryophyta</taxon>
        <taxon>Tracheophyta</taxon>
        <taxon>Spermatophyta</taxon>
        <taxon>Magnoliopsida</taxon>
        <taxon>eudicotyledons</taxon>
        <taxon>Gunneridae</taxon>
        <taxon>Pentapetalae</taxon>
        <taxon>rosids</taxon>
        <taxon>fabids</taxon>
        <taxon>Fabales</taxon>
        <taxon>Fabaceae</taxon>
        <taxon>Papilionoideae</taxon>
        <taxon>50 kb inversion clade</taxon>
        <taxon>dalbergioids sensu lato</taxon>
        <taxon>Dalbergieae</taxon>
        <taxon>Pterocarpus clade</taxon>
        <taxon>Arachis</taxon>
    </lineage>
</organism>
<evidence type="ECO:0000313" key="6">
    <source>
        <dbReference type="Proteomes" id="UP000289738"/>
    </source>
</evidence>
<dbReference type="PANTHER" id="PTHR11926">
    <property type="entry name" value="GLUCOSYL/GLUCURONOSYL TRANSFERASES"/>
    <property type="match status" value="1"/>
</dbReference>
<comment type="caution">
    <text evidence="5">The sequence shown here is derived from an EMBL/GenBank/DDBJ whole genome shotgun (WGS) entry which is preliminary data.</text>
</comment>
<gene>
    <name evidence="5" type="ORF">Ahy_A10g047635</name>
</gene>
<dbReference type="EC" id="2.4.1.-" evidence="4"/>
<dbReference type="InterPro" id="IPR035595">
    <property type="entry name" value="UDP_glycos_trans_CS"/>
</dbReference>
<evidence type="ECO:0000313" key="5">
    <source>
        <dbReference type="EMBL" id="RYR33076.1"/>
    </source>
</evidence>
<dbReference type="SUPFAM" id="SSF53756">
    <property type="entry name" value="UDP-Glycosyltransferase/glycogen phosphorylase"/>
    <property type="match status" value="1"/>
</dbReference>
<dbReference type="CDD" id="cd03784">
    <property type="entry name" value="GT1_Gtf-like"/>
    <property type="match status" value="1"/>
</dbReference>
<keyword evidence="2 3" id="KW-0808">Transferase</keyword>
<keyword evidence="6" id="KW-1185">Reference proteome</keyword>
<dbReference type="OrthoDB" id="5835829at2759"/>
<accession>A0A445B351</accession>
<dbReference type="GO" id="GO:0080044">
    <property type="term" value="F:quercetin 7-O-glucosyltransferase activity"/>
    <property type="evidence" value="ECO:0007669"/>
    <property type="project" value="TreeGrafter"/>
</dbReference>
<dbReference type="Gramene" id="arahy.Tifrunner.gnm2.ann2.Ah10g342300.1">
    <property type="protein sequence ID" value="arahy.Tifrunner.gnm2.ann2.Ah10g342300.1-CDS"/>
    <property type="gene ID" value="arahy.Tifrunner.gnm2.ann2.Ah10g342300"/>
</dbReference>
<proteinExistence type="inferred from homology"/>
<dbReference type="Gene3D" id="3.40.50.2000">
    <property type="entry name" value="Glycogen Phosphorylase B"/>
    <property type="match status" value="2"/>
</dbReference>
<evidence type="ECO:0000256" key="4">
    <source>
        <dbReference type="RuleBase" id="RU362057"/>
    </source>
</evidence>
<dbReference type="FunFam" id="3.40.50.2000:FF:000019">
    <property type="entry name" value="Glycosyltransferase"/>
    <property type="match status" value="1"/>
</dbReference>
<comment type="similarity">
    <text evidence="1 3">Belongs to the UDP-glycosyltransferase family.</text>
</comment>
<protein>
    <recommendedName>
        <fullName evidence="4">Glycosyltransferase</fullName>
        <ecNumber evidence="4">2.4.1.-</ecNumber>
    </recommendedName>
</protein>
<dbReference type="Pfam" id="PF00201">
    <property type="entry name" value="UDPGT"/>
    <property type="match status" value="1"/>
</dbReference>
<dbReference type="PANTHER" id="PTHR11926:SF1545">
    <property type="entry name" value="GLYCOSYLTRANSFERASE"/>
    <property type="match status" value="1"/>
</dbReference>
<evidence type="ECO:0000256" key="1">
    <source>
        <dbReference type="ARBA" id="ARBA00009995"/>
    </source>
</evidence>
<reference evidence="5 6" key="1">
    <citation type="submission" date="2019-01" db="EMBL/GenBank/DDBJ databases">
        <title>Sequencing of cultivated peanut Arachis hypogaea provides insights into genome evolution and oil improvement.</title>
        <authorList>
            <person name="Chen X."/>
        </authorList>
    </citation>
    <scope>NUCLEOTIDE SEQUENCE [LARGE SCALE GENOMIC DNA]</scope>
    <source>
        <strain evidence="6">cv. Fuhuasheng</strain>
        <tissue evidence="5">Leaves</tissue>
    </source>
</reference>
<dbReference type="InterPro" id="IPR002213">
    <property type="entry name" value="UDP_glucos_trans"/>
</dbReference>
<dbReference type="AlphaFoldDB" id="A0A445B351"/>
<evidence type="ECO:0000256" key="3">
    <source>
        <dbReference type="RuleBase" id="RU003718"/>
    </source>
</evidence>
<sequence length="461" mass="52525">MENNNNNRKVHCLILSLPAQGHINPMIQFSKLLEHQGIKVTFVSTVYYCKNLHQVPPTISLETISDGFDHTGPSGAKNYGAYMDHFWRVGPENLANLVENLGRKGYPVDCIVYDAFFPWALETAKRFGIVGAAFLTQNMAVNTTYYHFHLGKIQVPFMEEEFSFPGLPKLDVADMPSFFFTYQEKPFLLDLLVGQFSNIHKADWILCNTFYDLGKEVNDWTRKLWPKYRTIGPNIPSMFLNKQHENDQDYGAAAFESEDCMEWLDNKPKGSVVYVSFGSLVMVGEDQIEEVAYALRESNAYFLWVVRASEQIKLPKDFENKSEKGLVVTWCPQLKVLAHEAIACFVTHCGWNSTLEALCLGVPIVAMPQWSDQNTNAKLIVDLWKMGIRAPMDENKIVRQEALRLCIREIIESEQGKEIKNNMIQWRNLAIRAISEGGTSHESIKEFVNSLLCLNATCPKV</sequence>
<dbReference type="PROSITE" id="PS00375">
    <property type="entry name" value="UDPGT"/>
    <property type="match status" value="1"/>
</dbReference>
<dbReference type="GO" id="GO:0080043">
    <property type="term" value="F:quercetin 3-O-glucosyltransferase activity"/>
    <property type="evidence" value="ECO:0007669"/>
    <property type="project" value="TreeGrafter"/>
</dbReference>
<dbReference type="EMBL" id="SDMP01000010">
    <property type="protein sequence ID" value="RYR33076.1"/>
    <property type="molecule type" value="Genomic_DNA"/>
</dbReference>
<dbReference type="SMR" id="A0A445B351"/>
<dbReference type="Proteomes" id="UP000289738">
    <property type="component" value="Chromosome A10"/>
</dbReference>
<name>A0A445B351_ARAHY</name>
<dbReference type="STRING" id="3818.A0A445B351"/>
<evidence type="ECO:0000256" key="2">
    <source>
        <dbReference type="ARBA" id="ARBA00022679"/>
    </source>
</evidence>